<comment type="caution">
    <text evidence="1">The sequence shown here is derived from an EMBL/GenBank/DDBJ whole genome shotgun (WGS) entry which is preliminary data.</text>
</comment>
<sequence length="94" mass="10330">MAIFDGKFLKGILGDFIFKVVDGVQVVSKRPVPGTMKQSVETKKASENFRKSSMPGKHIRGIFHSTIGGMNETSYVFRFTSALTTTLTACENPI</sequence>
<dbReference type="Proteomes" id="UP000249754">
    <property type="component" value="Unassembled WGS sequence"/>
</dbReference>
<evidence type="ECO:0000313" key="2">
    <source>
        <dbReference type="Proteomes" id="UP000249754"/>
    </source>
</evidence>
<reference evidence="1 2" key="1">
    <citation type="submission" date="2018-06" db="EMBL/GenBank/DDBJ databases">
        <title>Genomic Encyclopedia of Archaeal and Bacterial Type Strains, Phase II (KMG-II): from individual species to whole genera.</title>
        <authorList>
            <person name="Goeker M."/>
        </authorList>
    </citation>
    <scope>NUCLEOTIDE SEQUENCE [LARGE SCALE GENOMIC DNA]</scope>
    <source>
        <strain evidence="1 2">DSM 14825</strain>
    </source>
</reference>
<proteinExistence type="predicted"/>
<dbReference type="RefSeq" id="WP_111633777.1">
    <property type="nucleotide sequence ID" value="NZ_QLLR01000009.1"/>
</dbReference>
<name>A0A327SQ77_9SPHI</name>
<dbReference type="OrthoDB" id="680708at2"/>
<dbReference type="AlphaFoldDB" id="A0A327SQ77"/>
<gene>
    <name evidence="1" type="ORF">LY11_02258</name>
</gene>
<evidence type="ECO:0000313" key="1">
    <source>
        <dbReference type="EMBL" id="RAJ31029.1"/>
    </source>
</evidence>
<accession>A0A327SQ77</accession>
<protein>
    <submittedName>
        <fullName evidence="1">Uncharacterized protein</fullName>
    </submittedName>
</protein>
<dbReference type="EMBL" id="QLLR01000009">
    <property type="protein sequence ID" value="RAJ31029.1"/>
    <property type="molecule type" value="Genomic_DNA"/>
</dbReference>
<organism evidence="1 2">
    <name type="scientific">Pedobacter cryoconitis</name>
    <dbReference type="NCBI Taxonomy" id="188932"/>
    <lineage>
        <taxon>Bacteria</taxon>
        <taxon>Pseudomonadati</taxon>
        <taxon>Bacteroidota</taxon>
        <taxon>Sphingobacteriia</taxon>
        <taxon>Sphingobacteriales</taxon>
        <taxon>Sphingobacteriaceae</taxon>
        <taxon>Pedobacter</taxon>
    </lineage>
</organism>